<reference evidence="1" key="1">
    <citation type="journal article" date="2012" name="PLoS Genet.">
        <title>Comparative analysis of the genomes of two field isolates of the rice blast fungus Magnaporthe oryzae.</title>
        <authorList>
            <person name="Xue M."/>
            <person name="Yang J."/>
            <person name="Li Z."/>
            <person name="Hu S."/>
            <person name="Yao N."/>
            <person name="Dean R.A."/>
            <person name="Zhao W."/>
            <person name="Shen M."/>
            <person name="Zhang H."/>
            <person name="Li C."/>
            <person name="Liu L."/>
            <person name="Cao L."/>
            <person name="Xu X."/>
            <person name="Xing Y."/>
            <person name="Hsiang T."/>
            <person name="Zhang Z."/>
            <person name="Xu J.R."/>
            <person name="Peng Y.L."/>
        </authorList>
    </citation>
    <scope>NUCLEOTIDE SEQUENCE</scope>
    <source>
        <strain evidence="1">Y34</strain>
    </source>
</reference>
<protein>
    <submittedName>
        <fullName evidence="1">Uncharacterized protein</fullName>
    </submittedName>
</protein>
<dbReference type="AlphaFoldDB" id="A0AA97NYF9"/>
<dbReference type="Proteomes" id="UP000011086">
    <property type="component" value="Unassembled WGS sequence"/>
</dbReference>
<evidence type="ECO:0000313" key="1">
    <source>
        <dbReference type="EMBL" id="ELQ38613.1"/>
    </source>
</evidence>
<dbReference type="EMBL" id="JH793030">
    <property type="protein sequence ID" value="ELQ38613.1"/>
    <property type="molecule type" value="Genomic_DNA"/>
</dbReference>
<organism evidence="1">
    <name type="scientific">Pyricularia oryzae (strain Y34)</name>
    <name type="common">Rice blast fungus</name>
    <name type="synonym">Magnaporthe oryzae</name>
    <dbReference type="NCBI Taxonomy" id="1143189"/>
    <lineage>
        <taxon>Eukaryota</taxon>
        <taxon>Fungi</taxon>
        <taxon>Dikarya</taxon>
        <taxon>Ascomycota</taxon>
        <taxon>Pezizomycotina</taxon>
        <taxon>Sordariomycetes</taxon>
        <taxon>Sordariomycetidae</taxon>
        <taxon>Magnaporthales</taxon>
        <taxon>Pyriculariaceae</taxon>
        <taxon>Pyricularia</taxon>
    </lineage>
</organism>
<sequence length="76" mass="8725">MGWGLENNTPLHGDSSDETGIWAVYWRFIGWPSVEAEMKFQETDRFSEDIASILGFRAFSKFPVHVSCKKVARKTK</sequence>
<name>A0AA97NYF9_PYRO3</name>
<proteinExistence type="predicted"/>
<gene>
    <name evidence="1" type="ORF">OOU_Y34scaffold00534g88</name>
</gene>
<accession>A0AA97NYF9</accession>